<gene>
    <name evidence="1" type="ORF">OXR69_013995</name>
</gene>
<evidence type="ECO:0000313" key="1">
    <source>
        <dbReference type="EMBL" id="MDG1642970.1"/>
    </source>
</evidence>
<dbReference type="Proteomes" id="UP001075001">
    <property type="component" value="Unassembled WGS sequence"/>
</dbReference>
<evidence type="ECO:0000313" key="2">
    <source>
        <dbReference type="Proteomes" id="UP001075001"/>
    </source>
</evidence>
<organism evidence="1 2">
    <name type="scientific">Klebsiella huaxiensis</name>
    <dbReference type="NCBI Taxonomy" id="2153354"/>
    <lineage>
        <taxon>Bacteria</taxon>
        <taxon>Pseudomonadati</taxon>
        <taxon>Pseudomonadota</taxon>
        <taxon>Gammaproteobacteria</taxon>
        <taxon>Enterobacterales</taxon>
        <taxon>Enterobacteriaceae</taxon>
        <taxon>Klebsiella/Raoultella group</taxon>
        <taxon>Klebsiella</taxon>
    </lineage>
</organism>
<sequence>MIFIKHGDSFERAEDWTEIQNRENYRPKLDLRDQQLSDVFGYYEDLPEEIPCGKASCRAGHKKGFLVITEDGLETNLGHVCGTNVFGIAFENLAIDLEKKANFHRYLTALKEAKKNIFIHYQAKAKLESSKPPLEWVAHKILDLKDPRVVGRAGYQALKRMAGSGNGKVVLPRKKTKEEMELLNVMSQKVSDIEDEGTDNAKPQFTDEVIGVVRNPECLLNDYDIALIFERDIRAVLEELNNCDPDEISEKKVMSLGLKVFRLNERFKFLEDRFEKACVYLTKENLKPLNVQLHKKKSISNKDKSLFSTFINSLP</sequence>
<name>A0ABT6EC15_9ENTR</name>
<keyword evidence="2" id="KW-1185">Reference proteome</keyword>
<dbReference type="RefSeq" id="WP_267986039.1">
    <property type="nucleotide sequence ID" value="NZ_JAPQEX020000001.1"/>
</dbReference>
<comment type="caution">
    <text evidence="1">The sequence shown here is derived from an EMBL/GenBank/DDBJ whole genome shotgun (WGS) entry which is preliminary data.</text>
</comment>
<protein>
    <submittedName>
        <fullName evidence="1">Uncharacterized protein</fullName>
    </submittedName>
</protein>
<reference evidence="1" key="1">
    <citation type="submission" date="2023-03" db="EMBL/GenBank/DDBJ databases">
        <title>identification of new KPC variant in Klebsiella huaxiensis from the Hospital Sewage Samples in China.</title>
        <authorList>
            <person name="Wu Y."/>
        </authorList>
    </citation>
    <scope>NUCLEOTIDE SEQUENCE</scope>
    <source>
        <strain evidence="1">ZR-9</strain>
    </source>
</reference>
<dbReference type="EMBL" id="JAPQEX020000001">
    <property type="protein sequence ID" value="MDG1642970.1"/>
    <property type="molecule type" value="Genomic_DNA"/>
</dbReference>
<proteinExistence type="predicted"/>
<accession>A0ABT6EC15</accession>